<dbReference type="PANTHER" id="PTHR46315:SF1">
    <property type="entry name" value="SPERMINE SYNTHASE"/>
    <property type="match status" value="1"/>
</dbReference>
<comment type="caution">
    <text evidence="5">The sequence shown here is derived from an EMBL/GenBank/DDBJ whole genome shotgun (WGS) entry which is preliminary data.</text>
</comment>
<evidence type="ECO:0000256" key="3">
    <source>
        <dbReference type="PROSITE-ProRule" id="PRU00354"/>
    </source>
</evidence>
<feature type="active site" description="Proton acceptor" evidence="3">
    <location>
        <position position="276"/>
    </location>
</feature>
<keyword evidence="6" id="KW-1185">Reference proteome</keyword>
<comment type="similarity">
    <text evidence="1">Belongs to the spermidine/spermine synthase family.</text>
</comment>
<dbReference type="Gene3D" id="2.30.140.10">
    <property type="entry name" value="Spermidine synthase, tetramerisation domain"/>
    <property type="match status" value="1"/>
</dbReference>
<accession>A0ABD0YJK3</accession>
<dbReference type="AlphaFoldDB" id="A0ABD0YJK3"/>
<dbReference type="InterPro" id="IPR030374">
    <property type="entry name" value="PABS"/>
</dbReference>
<dbReference type="SUPFAM" id="SSF53335">
    <property type="entry name" value="S-adenosyl-L-methionine-dependent methyltransferases"/>
    <property type="match status" value="1"/>
</dbReference>
<organism evidence="5 6">
    <name type="scientific">Ranatra chinensis</name>
    <dbReference type="NCBI Taxonomy" id="642074"/>
    <lineage>
        <taxon>Eukaryota</taxon>
        <taxon>Metazoa</taxon>
        <taxon>Ecdysozoa</taxon>
        <taxon>Arthropoda</taxon>
        <taxon>Hexapoda</taxon>
        <taxon>Insecta</taxon>
        <taxon>Pterygota</taxon>
        <taxon>Neoptera</taxon>
        <taxon>Paraneoptera</taxon>
        <taxon>Hemiptera</taxon>
        <taxon>Heteroptera</taxon>
        <taxon>Panheteroptera</taxon>
        <taxon>Nepomorpha</taxon>
        <taxon>Nepidae</taxon>
        <taxon>Ranatrinae</taxon>
        <taxon>Ranatra</taxon>
    </lineage>
</organism>
<reference evidence="5 6" key="1">
    <citation type="submission" date="2024-07" db="EMBL/GenBank/DDBJ databases">
        <title>Chromosome-level genome assembly of the water stick insect Ranatra chinensis (Heteroptera: Nepidae).</title>
        <authorList>
            <person name="Liu X."/>
        </authorList>
    </citation>
    <scope>NUCLEOTIDE SEQUENCE [LARGE SCALE GENOMIC DNA]</scope>
    <source>
        <strain evidence="5">Cailab_2021Rc</strain>
        <tissue evidence="5">Muscle</tissue>
    </source>
</reference>
<dbReference type="Gene3D" id="3.40.50.150">
    <property type="entry name" value="Vaccinia Virus protein VP39"/>
    <property type="match status" value="1"/>
</dbReference>
<evidence type="ECO:0000313" key="5">
    <source>
        <dbReference type="EMBL" id="KAL1131402.1"/>
    </source>
</evidence>
<gene>
    <name evidence="5" type="ORF">AAG570_011019</name>
</gene>
<dbReference type="GO" id="GO:0006596">
    <property type="term" value="P:polyamine biosynthetic process"/>
    <property type="evidence" value="ECO:0007669"/>
    <property type="project" value="UniProtKB-UniRule"/>
</dbReference>
<name>A0ABD0YJK3_9HEMI</name>
<dbReference type="Proteomes" id="UP001558652">
    <property type="component" value="Unassembled WGS sequence"/>
</dbReference>
<evidence type="ECO:0000313" key="6">
    <source>
        <dbReference type="Proteomes" id="UP001558652"/>
    </source>
</evidence>
<dbReference type="GO" id="GO:0016740">
    <property type="term" value="F:transferase activity"/>
    <property type="evidence" value="ECO:0007669"/>
    <property type="project" value="UniProtKB-UniRule"/>
</dbReference>
<evidence type="ECO:0000256" key="2">
    <source>
        <dbReference type="ARBA" id="ARBA00022679"/>
    </source>
</evidence>
<keyword evidence="2 3" id="KW-0808">Transferase</keyword>
<dbReference type="InterPro" id="IPR015576">
    <property type="entry name" value="Spermine_synthase_animal"/>
</dbReference>
<dbReference type="InterPro" id="IPR037163">
    <property type="entry name" value="Spermidine_synt_N_sf"/>
</dbReference>
<dbReference type="PANTHER" id="PTHR46315">
    <property type="entry name" value="SPERMINE SYNTHASE"/>
    <property type="match status" value="1"/>
</dbReference>
<evidence type="ECO:0000256" key="1">
    <source>
        <dbReference type="ARBA" id="ARBA00007867"/>
    </source>
</evidence>
<sequence>MSVNTVLLDFTLKSEDVLSDEQEEALCKVLSAAVPNVTKINSVVLNDGGKLLLFTAAKESFITVRSFPKGVLTINIEYFKEDKEEQFFNFQPIAKLESDIAKVLGSLKSHNLPSLKRGGIERYFPSSDERIFMYDIDSVVFEEKSPYQKVQILHSRTLGNLLILDGLQNLAEEDLIYTETLMQRGKESYEGKEIVILGGGDGALLYELLKEKPKNVLMFELDDVVIRACREHMRSCCGDVLDNLKGPNYEIIIGDCVKSLDEMIKDGRKFDYVFGDLTDVPVSCSPHGELWDFIRMIINKSFQILKPTGKYMTHGTGAASPAALRMFEEQFSNLEEKVEFSKATAFVPSFLEFWVFYQLWRKADGGL</sequence>
<dbReference type="EMBL" id="JBFDAA010000006">
    <property type="protein sequence ID" value="KAL1131402.1"/>
    <property type="molecule type" value="Genomic_DNA"/>
</dbReference>
<dbReference type="Pfam" id="PF01564">
    <property type="entry name" value="Spermine_synth"/>
    <property type="match status" value="1"/>
</dbReference>
<dbReference type="InterPro" id="IPR030373">
    <property type="entry name" value="PABS_CS"/>
</dbReference>
<dbReference type="PROSITE" id="PS51006">
    <property type="entry name" value="PABS_2"/>
    <property type="match status" value="1"/>
</dbReference>
<dbReference type="Pfam" id="PF17284">
    <property type="entry name" value="Spermine_synt_N"/>
    <property type="match status" value="1"/>
</dbReference>
<proteinExistence type="inferred from homology"/>
<dbReference type="CDD" id="cd02440">
    <property type="entry name" value="AdoMet_MTases"/>
    <property type="match status" value="1"/>
</dbReference>
<dbReference type="InterPro" id="IPR029063">
    <property type="entry name" value="SAM-dependent_MTases_sf"/>
</dbReference>
<feature type="domain" description="PABS" evidence="4">
    <location>
        <begin position="121"/>
        <end position="361"/>
    </location>
</feature>
<keyword evidence="3" id="KW-0620">Polyamine biosynthesis</keyword>
<dbReference type="FunFam" id="3.40.50.150:FF:000197">
    <property type="entry name" value="spermine synthase isoform X2"/>
    <property type="match status" value="1"/>
</dbReference>
<dbReference type="InterPro" id="IPR035246">
    <property type="entry name" value="Spermidine_synt_N"/>
</dbReference>
<evidence type="ECO:0000259" key="4">
    <source>
        <dbReference type="PROSITE" id="PS51006"/>
    </source>
</evidence>
<protein>
    <recommendedName>
        <fullName evidence="4">PABS domain-containing protein</fullName>
    </recommendedName>
</protein>
<dbReference type="PROSITE" id="PS01330">
    <property type="entry name" value="PABS_1"/>
    <property type="match status" value="1"/>
</dbReference>